<evidence type="ECO:0000313" key="2">
    <source>
        <dbReference type="EMBL" id="QKE90653.1"/>
    </source>
</evidence>
<dbReference type="InterPro" id="IPR007048">
    <property type="entry name" value="IraD/Gp25-like"/>
</dbReference>
<dbReference type="InterPro" id="IPR017737">
    <property type="entry name" value="TssE1-like"/>
</dbReference>
<accession>A0A6M8HQA7</accession>
<keyword evidence="3" id="KW-1185">Reference proteome</keyword>
<dbReference type="Gene3D" id="3.10.450.40">
    <property type="match status" value="1"/>
</dbReference>
<name>A0A6M8HQA7_9PROT</name>
<dbReference type="Pfam" id="PF04965">
    <property type="entry name" value="GPW_gp25"/>
    <property type="match status" value="1"/>
</dbReference>
<dbReference type="RefSeq" id="WP_172443477.1">
    <property type="nucleotide sequence ID" value="NZ_CP053708.1"/>
</dbReference>
<protein>
    <submittedName>
        <fullName evidence="2">Type VI secretion system baseplate subunit TssE</fullName>
    </submittedName>
</protein>
<organism evidence="2 3">
    <name type="scientific">Lichenicola cladoniae</name>
    <dbReference type="NCBI Taxonomy" id="1484109"/>
    <lineage>
        <taxon>Bacteria</taxon>
        <taxon>Pseudomonadati</taxon>
        <taxon>Pseudomonadota</taxon>
        <taxon>Alphaproteobacteria</taxon>
        <taxon>Acetobacterales</taxon>
        <taxon>Acetobacteraceae</taxon>
        <taxon>Lichenicola</taxon>
    </lineage>
</organism>
<dbReference type="InterPro" id="IPR053176">
    <property type="entry name" value="T6SS_TssE1-like"/>
</dbReference>
<dbReference type="PANTHER" id="PTHR38595">
    <property type="entry name" value="CYTOPLASMIC PROTEIN-RELATED"/>
    <property type="match status" value="1"/>
</dbReference>
<reference evidence="2 3" key="1">
    <citation type="journal article" date="2014" name="World J. Microbiol. Biotechnol.">
        <title>Biodiversity and physiological characteristics of Antarctic and Arctic lichens-associated bacteria.</title>
        <authorList>
            <person name="Lee Y.M."/>
            <person name="Kim E.H."/>
            <person name="Lee H.K."/>
            <person name="Hong S.G."/>
        </authorList>
    </citation>
    <scope>NUCLEOTIDE SEQUENCE [LARGE SCALE GENOMIC DNA]</scope>
    <source>
        <strain evidence="2 3">PAMC 26569</strain>
    </source>
</reference>
<dbReference type="AlphaFoldDB" id="A0A6M8HQA7"/>
<sequence length="164" mass="18369">MPVARDTPRRVQSSVFDRLLDTDGPVHGPSVRVDEIAALRASVHRDLEALLNAHRPWASVPVQLTALRTSGLQYGVPNFTSGALNRREERETLRDEIELTIKRFEPRLAQVHVRLTDDPDRLRSTLRLRIEALLRVEPVVAPIAFDTTVNAATAEMVLHLQSGT</sequence>
<proteinExistence type="predicted"/>
<dbReference type="PANTHER" id="PTHR38595:SF1">
    <property type="entry name" value="TYPE VI SECRETION SYSTEM COMPONENT TSSE1"/>
    <property type="match status" value="1"/>
</dbReference>
<dbReference type="SUPFAM" id="SSF160719">
    <property type="entry name" value="gpW/gp25-like"/>
    <property type="match status" value="1"/>
</dbReference>
<dbReference type="Proteomes" id="UP000500767">
    <property type="component" value="Chromosome"/>
</dbReference>
<dbReference type="EMBL" id="CP053708">
    <property type="protein sequence ID" value="QKE90653.1"/>
    <property type="molecule type" value="Genomic_DNA"/>
</dbReference>
<gene>
    <name evidence="2" type="primary">tssE</name>
    <name evidence="2" type="ORF">HN018_11950</name>
</gene>
<dbReference type="NCBIfam" id="TIGR03357">
    <property type="entry name" value="VI_zyme"/>
    <property type="match status" value="1"/>
</dbReference>
<evidence type="ECO:0000259" key="1">
    <source>
        <dbReference type="Pfam" id="PF04965"/>
    </source>
</evidence>
<feature type="domain" description="IraD/Gp25-like" evidence="1">
    <location>
        <begin position="38"/>
        <end position="138"/>
    </location>
</feature>
<dbReference type="KEGG" id="lck:HN018_11950"/>
<evidence type="ECO:0000313" key="3">
    <source>
        <dbReference type="Proteomes" id="UP000500767"/>
    </source>
</evidence>